<evidence type="ECO:0000256" key="1">
    <source>
        <dbReference type="SAM" id="MobiDB-lite"/>
    </source>
</evidence>
<dbReference type="Pfam" id="PF13411">
    <property type="entry name" value="MerR_1"/>
    <property type="match status" value="1"/>
</dbReference>
<feature type="domain" description="HTH merR-type" evidence="2">
    <location>
        <begin position="136"/>
        <end position="205"/>
    </location>
</feature>
<reference evidence="3 4" key="1">
    <citation type="submission" date="2019-03" db="EMBL/GenBank/DDBJ databases">
        <authorList>
            <person name="Kim M.K.M."/>
        </authorList>
    </citation>
    <scope>NUCLEOTIDE SEQUENCE [LARGE SCALE GENOMIC DNA]</scope>
    <source>
        <strain evidence="3 4">17J68-15</strain>
    </source>
</reference>
<dbReference type="GO" id="GO:0003677">
    <property type="term" value="F:DNA binding"/>
    <property type="evidence" value="ECO:0007669"/>
    <property type="project" value="InterPro"/>
</dbReference>
<organism evidence="3 4">
    <name type="scientific">Flaviaesturariibacter aridisoli</name>
    <dbReference type="NCBI Taxonomy" id="2545761"/>
    <lineage>
        <taxon>Bacteria</taxon>
        <taxon>Pseudomonadati</taxon>
        <taxon>Bacteroidota</taxon>
        <taxon>Chitinophagia</taxon>
        <taxon>Chitinophagales</taxon>
        <taxon>Chitinophagaceae</taxon>
        <taxon>Flaviaestuariibacter</taxon>
    </lineage>
</organism>
<protein>
    <submittedName>
        <fullName evidence="3">MerR family transcriptional regulator</fullName>
    </submittedName>
</protein>
<dbReference type="PROSITE" id="PS50937">
    <property type="entry name" value="HTH_MERR_2"/>
    <property type="match status" value="1"/>
</dbReference>
<dbReference type="Proteomes" id="UP000295164">
    <property type="component" value="Unassembled WGS sequence"/>
</dbReference>
<keyword evidence="4" id="KW-1185">Reference proteome</keyword>
<dbReference type="RefSeq" id="WP_131852095.1">
    <property type="nucleotide sequence ID" value="NZ_SKFH01000014.1"/>
</dbReference>
<sequence>MPDEQFQFAFDFFGEPEKPGQKPGEPAVPGADGIPEKPADAPYGAATGDLPAPDAPFDFSFVYDDPAPPAPGAEPFPDPLGPQPASGLSEYLSGAPAEPAPEKTKSKRGRKSQKAMAEEVGLVQVPPDEELLKKQYYGIREVSEMFAVNASLLRYWEAAFGLQLRKNRKGDRFFTPQDIKTVQLIHDLLRRRKFTIDGARDFLKRNKGADQRYELIQSLQRVRKFLLELKAHM</sequence>
<dbReference type="OrthoDB" id="9810140at2"/>
<dbReference type="InterPro" id="IPR009061">
    <property type="entry name" value="DNA-bd_dom_put_sf"/>
</dbReference>
<evidence type="ECO:0000313" key="3">
    <source>
        <dbReference type="EMBL" id="TCZ71012.1"/>
    </source>
</evidence>
<dbReference type="SUPFAM" id="SSF46955">
    <property type="entry name" value="Putative DNA-binding domain"/>
    <property type="match status" value="1"/>
</dbReference>
<dbReference type="InterPro" id="IPR000551">
    <property type="entry name" value="MerR-type_HTH_dom"/>
</dbReference>
<evidence type="ECO:0000259" key="2">
    <source>
        <dbReference type="PROSITE" id="PS50937"/>
    </source>
</evidence>
<accession>A0A4R4DYU1</accession>
<feature type="region of interest" description="Disordered" evidence="1">
    <location>
        <begin position="13"/>
        <end position="115"/>
    </location>
</feature>
<proteinExistence type="predicted"/>
<name>A0A4R4DYU1_9BACT</name>
<gene>
    <name evidence="3" type="ORF">E0486_10335</name>
</gene>
<dbReference type="EMBL" id="SKFH01000014">
    <property type="protein sequence ID" value="TCZ71012.1"/>
    <property type="molecule type" value="Genomic_DNA"/>
</dbReference>
<evidence type="ECO:0000313" key="4">
    <source>
        <dbReference type="Proteomes" id="UP000295164"/>
    </source>
</evidence>
<dbReference type="Gene3D" id="1.10.1660.10">
    <property type="match status" value="1"/>
</dbReference>
<dbReference type="AlphaFoldDB" id="A0A4R4DYU1"/>
<feature type="compositionally biased region" description="Pro residues" evidence="1">
    <location>
        <begin position="66"/>
        <end position="82"/>
    </location>
</feature>
<dbReference type="GO" id="GO:0006355">
    <property type="term" value="P:regulation of DNA-templated transcription"/>
    <property type="evidence" value="ECO:0007669"/>
    <property type="project" value="InterPro"/>
</dbReference>
<comment type="caution">
    <text evidence="3">The sequence shown here is derived from an EMBL/GenBank/DDBJ whole genome shotgun (WGS) entry which is preliminary data.</text>
</comment>